<protein>
    <submittedName>
        <fullName evidence="5">SDR family oxidoreductase</fullName>
    </submittedName>
</protein>
<evidence type="ECO:0000313" key="6">
    <source>
        <dbReference type="Proteomes" id="UP000295172"/>
    </source>
</evidence>
<dbReference type="GO" id="GO:0016491">
    <property type="term" value="F:oxidoreductase activity"/>
    <property type="evidence" value="ECO:0007669"/>
    <property type="project" value="UniProtKB-KW"/>
</dbReference>
<dbReference type="EMBL" id="SMKR01000006">
    <property type="protein sequence ID" value="TDD30003.1"/>
    <property type="molecule type" value="Genomic_DNA"/>
</dbReference>
<evidence type="ECO:0000313" key="5">
    <source>
        <dbReference type="EMBL" id="TDD30003.1"/>
    </source>
</evidence>
<dbReference type="FunFam" id="3.40.50.720:FF:000084">
    <property type="entry name" value="Short-chain dehydrogenase reductase"/>
    <property type="match status" value="1"/>
</dbReference>
<dbReference type="PANTHER" id="PTHR24321:SF8">
    <property type="entry name" value="ESTRADIOL 17-BETA-DEHYDROGENASE 8-RELATED"/>
    <property type="match status" value="1"/>
</dbReference>
<dbReference type="Pfam" id="PF13561">
    <property type="entry name" value="adh_short_C2"/>
    <property type="match status" value="1"/>
</dbReference>
<accession>A0A4R4XGN8</accession>
<feature type="domain" description="Ketoreductase" evidence="4">
    <location>
        <begin position="6"/>
        <end position="189"/>
    </location>
</feature>
<dbReference type="SMART" id="SM00822">
    <property type="entry name" value="PKS_KR"/>
    <property type="match status" value="1"/>
</dbReference>
<dbReference type="InterPro" id="IPR036291">
    <property type="entry name" value="NAD(P)-bd_dom_sf"/>
</dbReference>
<evidence type="ECO:0000259" key="4">
    <source>
        <dbReference type="SMART" id="SM00822"/>
    </source>
</evidence>
<dbReference type="InterPro" id="IPR002347">
    <property type="entry name" value="SDR_fam"/>
</dbReference>
<keyword evidence="3" id="KW-0520">NAD</keyword>
<dbReference type="AlphaFoldDB" id="A0A4R4XGN8"/>
<organism evidence="5 6">
    <name type="scientific">Kribbella turkmenica</name>
    <dbReference type="NCBI Taxonomy" id="2530375"/>
    <lineage>
        <taxon>Bacteria</taxon>
        <taxon>Bacillati</taxon>
        <taxon>Actinomycetota</taxon>
        <taxon>Actinomycetes</taxon>
        <taxon>Propionibacteriales</taxon>
        <taxon>Kribbellaceae</taxon>
        <taxon>Kribbella</taxon>
    </lineage>
</organism>
<dbReference type="PANTHER" id="PTHR24321">
    <property type="entry name" value="DEHYDROGENASES, SHORT CHAIN"/>
    <property type="match status" value="1"/>
</dbReference>
<dbReference type="NCBIfam" id="NF005559">
    <property type="entry name" value="PRK07231.1"/>
    <property type="match status" value="1"/>
</dbReference>
<proteinExistence type="inferred from homology"/>
<dbReference type="SUPFAM" id="SSF51735">
    <property type="entry name" value="NAD(P)-binding Rossmann-fold domains"/>
    <property type="match status" value="1"/>
</dbReference>
<dbReference type="PRINTS" id="PR00081">
    <property type="entry name" value="GDHRDH"/>
</dbReference>
<evidence type="ECO:0000256" key="2">
    <source>
        <dbReference type="ARBA" id="ARBA00023002"/>
    </source>
</evidence>
<reference evidence="5 6" key="1">
    <citation type="submission" date="2019-02" db="EMBL/GenBank/DDBJ databases">
        <title>Draft genome sequences of novel Actinobacteria.</title>
        <authorList>
            <person name="Sahin N."/>
            <person name="Ay H."/>
            <person name="Saygin H."/>
        </authorList>
    </citation>
    <scope>NUCLEOTIDE SEQUENCE [LARGE SCALE GENOMIC DNA]</scope>
    <source>
        <strain evidence="5 6">16K104</strain>
    </source>
</reference>
<comment type="caution">
    <text evidence="5">The sequence shown here is derived from an EMBL/GenBank/DDBJ whole genome shotgun (WGS) entry which is preliminary data.</text>
</comment>
<sequence>MRYTGRRAIVTGAASGIGEGTAKLLASEGAQVVLADVNGDGISAAAEQIGSAGGKASALWADVSDAKSVENLINTAAHAMGGLDTVINVAGIQRSAPVAETDPDSWDQQFAVNVRSVFLTAKYAVPHLRAAGGGQFVSVASIAALKGISGLTAYSASKGAIVSFTRTLAVEVAADNIRVLCLCPGWVDTPFNDPVVTFMGGEAAHQAMVAAEVPLARQGRPSEMAEALAFLASDAASYMTGQALIVDGGITS</sequence>
<dbReference type="InterPro" id="IPR057326">
    <property type="entry name" value="KR_dom"/>
</dbReference>
<keyword evidence="2" id="KW-0560">Oxidoreductase</keyword>
<keyword evidence="6" id="KW-1185">Reference proteome</keyword>
<dbReference type="PRINTS" id="PR00080">
    <property type="entry name" value="SDRFAMILY"/>
</dbReference>
<dbReference type="CDD" id="cd05233">
    <property type="entry name" value="SDR_c"/>
    <property type="match status" value="1"/>
</dbReference>
<comment type="similarity">
    <text evidence="1">Belongs to the short-chain dehydrogenases/reductases (SDR) family.</text>
</comment>
<dbReference type="OrthoDB" id="7064009at2"/>
<gene>
    <name evidence="5" type="ORF">E1218_02445</name>
</gene>
<dbReference type="RefSeq" id="WP_132315737.1">
    <property type="nucleotide sequence ID" value="NZ_SMKR01000006.1"/>
</dbReference>
<evidence type="ECO:0000256" key="3">
    <source>
        <dbReference type="ARBA" id="ARBA00023027"/>
    </source>
</evidence>
<dbReference type="InterPro" id="IPR020904">
    <property type="entry name" value="Sc_DH/Rdtase_CS"/>
</dbReference>
<dbReference type="Gene3D" id="3.40.50.720">
    <property type="entry name" value="NAD(P)-binding Rossmann-like Domain"/>
    <property type="match status" value="1"/>
</dbReference>
<dbReference type="Proteomes" id="UP000295172">
    <property type="component" value="Unassembled WGS sequence"/>
</dbReference>
<dbReference type="PROSITE" id="PS00061">
    <property type="entry name" value="ADH_SHORT"/>
    <property type="match status" value="1"/>
</dbReference>
<name>A0A4R4XGN8_9ACTN</name>
<evidence type="ECO:0000256" key="1">
    <source>
        <dbReference type="ARBA" id="ARBA00006484"/>
    </source>
</evidence>